<accession>A0AA42BWX3</accession>
<evidence type="ECO:0000256" key="5">
    <source>
        <dbReference type="ARBA" id="ARBA00023002"/>
    </source>
</evidence>
<dbReference type="InterPro" id="IPR000627">
    <property type="entry name" value="Intradiol_dOase_C"/>
</dbReference>
<keyword evidence="9" id="KW-1185">Reference proteome</keyword>
<evidence type="ECO:0000313" key="8">
    <source>
        <dbReference type="EMBL" id="MCS5727463.1"/>
    </source>
</evidence>
<keyword evidence="5" id="KW-0560">Oxidoreductase</keyword>
<evidence type="ECO:0000256" key="2">
    <source>
        <dbReference type="ARBA" id="ARBA00007825"/>
    </source>
</evidence>
<dbReference type="EMBL" id="JANLCK010000011">
    <property type="protein sequence ID" value="MCS5727463.1"/>
    <property type="molecule type" value="Genomic_DNA"/>
</dbReference>
<protein>
    <submittedName>
        <fullName evidence="8">Hydroxyquinol 1,2-dioxygenase</fullName>
    </submittedName>
</protein>
<dbReference type="AlphaFoldDB" id="A0AA42BWX3"/>
<dbReference type="Gene3D" id="2.60.130.10">
    <property type="entry name" value="Aromatic compound dioxygenase"/>
    <property type="match status" value="1"/>
</dbReference>
<name>A0AA42BWX3_9MICO</name>
<evidence type="ECO:0000256" key="4">
    <source>
        <dbReference type="ARBA" id="ARBA00022964"/>
    </source>
</evidence>
<evidence type="ECO:0000256" key="6">
    <source>
        <dbReference type="ARBA" id="ARBA00023004"/>
    </source>
</evidence>
<dbReference type="GO" id="GO:0008199">
    <property type="term" value="F:ferric iron binding"/>
    <property type="evidence" value="ECO:0007669"/>
    <property type="project" value="InterPro"/>
</dbReference>
<evidence type="ECO:0000256" key="1">
    <source>
        <dbReference type="ARBA" id="ARBA00001965"/>
    </source>
</evidence>
<dbReference type="InterPro" id="IPR050770">
    <property type="entry name" value="Intradiol_RC_Dioxygenase"/>
</dbReference>
<dbReference type="Pfam" id="PF00775">
    <property type="entry name" value="Dioxygenase_C"/>
    <property type="match status" value="1"/>
</dbReference>
<evidence type="ECO:0000313" key="9">
    <source>
        <dbReference type="Proteomes" id="UP001165587"/>
    </source>
</evidence>
<dbReference type="RefSeq" id="WP_259530540.1">
    <property type="nucleotide sequence ID" value="NZ_JANLCK010000011.1"/>
</dbReference>
<evidence type="ECO:0000259" key="7">
    <source>
        <dbReference type="PROSITE" id="PS00083"/>
    </source>
</evidence>
<comment type="caution">
    <text evidence="8">The sequence shown here is derived from an EMBL/GenBank/DDBJ whole genome shotgun (WGS) entry which is preliminary data.</text>
</comment>
<dbReference type="GO" id="GO:0009712">
    <property type="term" value="P:catechol-containing compound metabolic process"/>
    <property type="evidence" value="ECO:0007669"/>
    <property type="project" value="InterPro"/>
</dbReference>
<sequence length="310" mass="33415">MAGEPKPEQGPEPKPVTAEQTVVEEELLRKVVESFAGTPDPRLKQIMTSLVHHLHAFARDVRLTEEEWNAGIAFLTAVGNITDDRRQEFILLSDVLGLSMQTININNEKVGDATEATVFGPFFLEDAPLIDIGGDIAGGAPGEPCWIEGSVTDLAGAPVPGARIEVWEADEDGFYDVQYSDGRLAGRAHLFADDAGRYSFWGITPTPYPIPDDGPVGAMLAATGRSPIRCAHLHFMVTAPRMRPLITHIFVEGDERLEIGDSVFGVKDSLIKRFESQPAGTATPDGRAAEGTWSRSRFDIVLAPAPGGAA</sequence>
<comment type="similarity">
    <text evidence="2">Belongs to the intradiol ring-cleavage dioxygenase family.</text>
</comment>
<dbReference type="PROSITE" id="PS00083">
    <property type="entry name" value="INTRADIOL_DIOXYGENAS"/>
    <property type="match status" value="1"/>
</dbReference>
<keyword evidence="3" id="KW-0479">Metal-binding</keyword>
<comment type="cofactor">
    <cofactor evidence="1">
        <name>Fe(3+)</name>
        <dbReference type="ChEBI" id="CHEBI:29034"/>
    </cofactor>
</comment>
<organism evidence="8 9">
    <name type="scientific">Herbiconiux oxytropis</name>
    <dbReference type="NCBI Taxonomy" id="2970915"/>
    <lineage>
        <taxon>Bacteria</taxon>
        <taxon>Bacillati</taxon>
        <taxon>Actinomycetota</taxon>
        <taxon>Actinomycetes</taxon>
        <taxon>Micrococcales</taxon>
        <taxon>Microbacteriaceae</taxon>
        <taxon>Herbiconiux</taxon>
    </lineage>
</organism>
<dbReference type="Pfam" id="PF04444">
    <property type="entry name" value="Dioxygenase_N"/>
    <property type="match status" value="1"/>
</dbReference>
<dbReference type="SUPFAM" id="SSF49482">
    <property type="entry name" value="Aromatic compound dioxygenase"/>
    <property type="match status" value="1"/>
</dbReference>
<dbReference type="Proteomes" id="UP001165587">
    <property type="component" value="Unassembled WGS sequence"/>
</dbReference>
<dbReference type="PANTHER" id="PTHR33711:SF7">
    <property type="entry name" value="INTRADIOL RING-CLEAVAGE DIOXYGENASES DOMAIN-CONTAINING PROTEIN-RELATED"/>
    <property type="match status" value="1"/>
</dbReference>
<reference evidence="8" key="1">
    <citation type="submission" date="2022-08" db="EMBL/GenBank/DDBJ databases">
        <authorList>
            <person name="Deng Y."/>
            <person name="Han X.-F."/>
            <person name="Zhang Y.-Q."/>
        </authorList>
    </citation>
    <scope>NUCLEOTIDE SEQUENCE</scope>
    <source>
        <strain evidence="8">CPCC 203407</strain>
    </source>
</reference>
<keyword evidence="4" id="KW-0223">Dioxygenase</keyword>
<proteinExistence type="inferred from homology"/>
<gene>
    <name evidence="8" type="ORF">N1028_16325</name>
</gene>
<dbReference type="PANTHER" id="PTHR33711">
    <property type="entry name" value="DIOXYGENASE, PUTATIVE (AFU_ORTHOLOGUE AFUA_2G02910)-RELATED"/>
    <property type="match status" value="1"/>
</dbReference>
<evidence type="ECO:0000256" key="3">
    <source>
        <dbReference type="ARBA" id="ARBA00022723"/>
    </source>
</evidence>
<dbReference type="InterPro" id="IPR015889">
    <property type="entry name" value="Intradiol_dOase_core"/>
</dbReference>
<dbReference type="InterPro" id="IPR007535">
    <property type="entry name" value="Catechol_dOase_N"/>
</dbReference>
<keyword evidence="6" id="KW-0408">Iron</keyword>
<dbReference type="GO" id="GO:0018576">
    <property type="term" value="F:catechol 1,2-dioxygenase activity"/>
    <property type="evidence" value="ECO:0007669"/>
    <property type="project" value="InterPro"/>
</dbReference>
<feature type="domain" description="Intradiol ring-cleavage dioxygenases" evidence="7">
    <location>
        <begin position="147"/>
        <end position="175"/>
    </location>
</feature>